<dbReference type="Pfam" id="PF00430">
    <property type="entry name" value="ATP-synt_B"/>
    <property type="match status" value="1"/>
</dbReference>
<feature type="transmembrane region" description="Helical" evidence="12">
    <location>
        <begin position="18"/>
        <end position="37"/>
    </location>
</feature>
<comment type="function">
    <text evidence="12">Component of the F(0) channel, it forms part of the peripheral stalk, linking F(1) to F(0).</text>
</comment>
<dbReference type="InterPro" id="IPR028987">
    <property type="entry name" value="ATP_synth_B-like_membr_sf"/>
</dbReference>
<dbReference type="CDD" id="cd06503">
    <property type="entry name" value="ATP-synt_Fo_b"/>
    <property type="match status" value="1"/>
</dbReference>
<dbReference type="InterPro" id="IPR005864">
    <property type="entry name" value="ATP_synth_F0_bsu_bac"/>
</dbReference>
<dbReference type="NCBIfam" id="TIGR01144">
    <property type="entry name" value="ATP_synt_b"/>
    <property type="match status" value="1"/>
</dbReference>
<evidence type="ECO:0000256" key="12">
    <source>
        <dbReference type="HAMAP-Rule" id="MF_01398"/>
    </source>
</evidence>
<evidence type="ECO:0000256" key="3">
    <source>
        <dbReference type="ARBA" id="ARBA00022547"/>
    </source>
</evidence>
<evidence type="ECO:0000313" key="15">
    <source>
        <dbReference type="EMBL" id="PJC52902.1"/>
    </source>
</evidence>
<comment type="similarity">
    <text evidence="1 12 13">Belongs to the ATPase B chain family.</text>
</comment>
<evidence type="ECO:0000256" key="2">
    <source>
        <dbReference type="ARBA" id="ARBA00022448"/>
    </source>
</evidence>
<accession>A0A2M8FB00</accession>
<organism evidence="15 16">
    <name type="scientific">Candidatus Magasanikbacteria bacterium CG_4_9_14_0_2_um_filter_42_11</name>
    <dbReference type="NCBI Taxonomy" id="1974643"/>
    <lineage>
        <taxon>Bacteria</taxon>
        <taxon>Candidatus Magasanikiibacteriota</taxon>
    </lineage>
</organism>
<dbReference type="PANTHER" id="PTHR33445:SF2">
    <property type="entry name" value="ATP SYNTHASE SUBUNIT B', CHLOROPLASTIC"/>
    <property type="match status" value="1"/>
</dbReference>
<keyword evidence="2 12" id="KW-0813">Transport</keyword>
<keyword evidence="5 12" id="KW-0375">Hydrogen ion transport</keyword>
<dbReference type="SUPFAM" id="SSF81573">
    <property type="entry name" value="F1F0 ATP synthase subunit B, membrane domain"/>
    <property type="match status" value="1"/>
</dbReference>
<sequence length="168" mass="19541">MDFILENLGKIGFEWKMALFNLINFLILFFILKKFFFKPIVKNVRDREQQIQDSVDNIQKAKTELQMAERKAQDLIDESKVQANKIVEKSHELAKATGEQLKEKAKKEIELLIAQAKKNIDIDKREMKEELRKETVVLVMQAVEKILGEKLDEKKDTALIAGLLKNLK</sequence>
<dbReference type="Gene3D" id="6.10.250.1580">
    <property type="match status" value="1"/>
</dbReference>
<evidence type="ECO:0000256" key="13">
    <source>
        <dbReference type="RuleBase" id="RU003848"/>
    </source>
</evidence>
<proteinExistence type="inferred from homology"/>
<dbReference type="InterPro" id="IPR002146">
    <property type="entry name" value="ATP_synth_b/b'su_bac/chlpt"/>
</dbReference>
<dbReference type="PANTHER" id="PTHR33445">
    <property type="entry name" value="ATP SYNTHASE SUBUNIT B', CHLOROPLASTIC"/>
    <property type="match status" value="1"/>
</dbReference>
<dbReference type="GO" id="GO:0045259">
    <property type="term" value="C:proton-transporting ATP synthase complex"/>
    <property type="evidence" value="ECO:0007669"/>
    <property type="project" value="UniProtKB-KW"/>
</dbReference>
<dbReference type="HAMAP" id="MF_01398">
    <property type="entry name" value="ATP_synth_b_bprime"/>
    <property type="match status" value="1"/>
</dbReference>
<dbReference type="AlphaFoldDB" id="A0A2M8FB00"/>
<dbReference type="GO" id="GO:0046933">
    <property type="term" value="F:proton-transporting ATP synthase activity, rotational mechanism"/>
    <property type="evidence" value="ECO:0007669"/>
    <property type="project" value="UniProtKB-UniRule"/>
</dbReference>
<evidence type="ECO:0000256" key="5">
    <source>
        <dbReference type="ARBA" id="ARBA00022781"/>
    </source>
</evidence>
<protein>
    <recommendedName>
        <fullName evidence="12">ATP synthase subunit b</fullName>
    </recommendedName>
    <alternativeName>
        <fullName evidence="12">ATP synthase F(0) sector subunit b</fullName>
    </alternativeName>
    <alternativeName>
        <fullName evidence="12">ATPase subunit I</fullName>
    </alternativeName>
    <alternativeName>
        <fullName evidence="12">F-type ATPase subunit b</fullName>
        <shortName evidence="12">F-ATPase subunit b</shortName>
    </alternativeName>
</protein>
<comment type="function">
    <text evidence="10 12">F(1)F(0) ATP synthase produces ATP from ADP in the presence of a proton or sodium gradient. F-type ATPases consist of two structural domains, F(1) containing the extramembraneous catalytic core and F(0) containing the membrane proton channel, linked together by a central stalk and a peripheral stalk. During catalysis, ATP synthesis in the catalytic domain of F(1) is coupled via a rotary mechanism of the central stalk subunits to proton translocation.</text>
</comment>
<evidence type="ECO:0000256" key="6">
    <source>
        <dbReference type="ARBA" id="ARBA00022989"/>
    </source>
</evidence>
<keyword evidence="12" id="KW-1003">Cell membrane</keyword>
<reference evidence="16" key="1">
    <citation type="submission" date="2017-09" db="EMBL/GenBank/DDBJ databases">
        <title>Depth-based differentiation of microbial function through sediment-hosted aquifers and enrichment of novel symbionts in the deep terrestrial subsurface.</title>
        <authorList>
            <person name="Probst A.J."/>
            <person name="Ladd B."/>
            <person name="Jarett J.K."/>
            <person name="Geller-Mcgrath D.E."/>
            <person name="Sieber C.M.K."/>
            <person name="Emerson J.B."/>
            <person name="Anantharaman K."/>
            <person name="Thomas B.C."/>
            <person name="Malmstrom R."/>
            <person name="Stieglmeier M."/>
            <person name="Klingl A."/>
            <person name="Woyke T."/>
            <person name="Ryan C.M."/>
            <person name="Banfield J.F."/>
        </authorList>
    </citation>
    <scope>NUCLEOTIDE SEQUENCE [LARGE SCALE GENOMIC DNA]</scope>
</reference>
<evidence type="ECO:0000313" key="16">
    <source>
        <dbReference type="Proteomes" id="UP000231456"/>
    </source>
</evidence>
<evidence type="ECO:0000256" key="8">
    <source>
        <dbReference type="ARBA" id="ARBA00023136"/>
    </source>
</evidence>
<comment type="caution">
    <text evidence="15">The sequence shown here is derived from an EMBL/GenBank/DDBJ whole genome shotgun (WGS) entry which is preliminary data.</text>
</comment>
<evidence type="ECO:0000256" key="14">
    <source>
        <dbReference type="SAM" id="Coils"/>
    </source>
</evidence>
<dbReference type="EMBL" id="PFRH01000017">
    <property type="protein sequence ID" value="PJC52902.1"/>
    <property type="molecule type" value="Genomic_DNA"/>
</dbReference>
<dbReference type="GO" id="GO:0046961">
    <property type="term" value="F:proton-transporting ATPase activity, rotational mechanism"/>
    <property type="evidence" value="ECO:0007669"/>
    <property type="project" value="TreeGrafter"/>
</dbReference>
<keyword evidence="8 12" id="KW-0472">Membrane</keyword>
<dbReference type="InterPro" id="IPR050059">
    <property type="entry name" value="ATP_synthase_B_chain"/>
</dbReference>
<comment type="subcellular location">
    <subcellularLocation>
        <location evidence="12">Cell membrane</location>
        <topology evidence="12">Single-pass membrane protein</topology>
    </subcellularLocation>
    <subcellularLocation>
        <location evidence="11">Endomembrane system</location>
        <topology evidence="11">Single-pass membrane protein</topology>
    </subcellularLocation>
</comment>
<evidence type="ECO:0000256" key="4">
    <source>
        <dbReference type="ARBA" id="ARBA00022692"/>
    </source>
</evidence>
<name>A0A2M8FB00_9BACT</name>
<gene>
    <name evidence="12 15" type="primary">atpF</name>
    <name evidence="15" type="ORF">CO030_00450</name>
</gene>
<keyword evidence="3 12" id="KW-0138">CF(0)</keyword>
<keyword evidence="6 12" id="KW-1133">Transmembrane helix</keyword>
<evidence type="ECO:0000256" key="10">
    <source>
        <dbReference type="ARBA" id="ARBA00025198"/>
    </source>
</evidence>
<keyword evidence="14" id="KW-0175">Coiled coil</keyword>
<evidence type="ECO:0000256" key="9">
    <source>
        <dbReference type="ARBA" id="ARBA00023310"/>
    </source>
</evidence>
<feature type="coiled-coil region" evidence="14">
    <location>
        <begin position="44"/>
        <end position="133"/>
    </location>
</feature>
<keyword evidence="4 12" id="KW-0812">Transmembrane</keyword>
<dbReference type="GO" id="GO:0005886">
    <property type="term" value="C:plasma membrane"/>
    <property type="evidence" value="ECO:0007669"/>
    <property type="project" value="UniProtKB-SubCell"/>
</dbReference>
<dbReference type="Proteomes" id="UP000231456">
    <property type="component" value="Unassembled WGS sequence"/>
</dbReference>
<keyword evidence="7 12" id="KW-0406">Ion transport</keyword>
<evidence type="ECO:0000256" key="11">
    <source>
        <dbReference type="ARBA" id="ARBA00037847"/>
    </source>
</evidence>
<evidence type="ECO:0000256" key="7">
    <source>
        <dbReference type="ARBA" id="ARBA00023065"/>
    </source>
</evidence>
<dbReference type="GO" id="GO:0012505">
    <property type="term" value="C:endomembrane system"/>
    <property type="evidence" value="ECO:0007669"/>
    <property type="project" value="UniProtKB-SubCell"/>
</dbReference>
<comment type="subunit">
    <text evidence="12">F-type ATPases have 2 components, F(1) - the catalytic core - and F(0) - the membrane proton channel. F(1) has five subunits: alpha(3), beta(3), gamma(1), delta(1), epsilon(1). F(0) has three main subunits: a(1), b(2) and c(10-14). The alpha and beta chains form an alternating ring which encloses part of the gamma chain. F(1) is attached to F(0) by a central stalk formed by the gamma and epsilon chains, while a peripheral stalk is formed by the delta and b chains.</text>
</comment>
<keyword evidence="9 12" id="KW-0066">ATP synthesis</keyword>
<evidence type="ECO:0000256" key="1">
    <source>
        <dbReference type="ARBA" id="ARBA00005513"/>
    </source>
</evidence>